<dbReference type="AlphaFoldDB" id="A0A2K4ZQ50"/>
<proteinExistence type="predicted"/>
<organism evidence="1 2">
    <name type="scientific">Acetatifactor muris</name>
    <dbReference type="NCBI Taxonomy" id="879566"/>
    <lineage>
        <taxon>Bacteria</taxon>
        <taxon>Bacillati</taxon>
        <taxon>Bacillota</taxon>
        <taxon>Clostridia</taxon>
        <taxon>Lachnospirales</taxon>
        <taxon>Lachnospiraceae</taxon>
        <taxon>Acetatifactor</taxon>
    </lineage>
</organism>
<reference evidence="1 2" key="1">
    <citation type="submission" date="2018-01" db="EMBL/GenBank/DDBJ databases">
        <authorList>
            <person name="Gaut B.S."/>
            <person name="Morton B.R."/>
            <person name="Clegg M.T."/>
            <person name="Duvall M.R."/>
        </authorList>
    </citation>
    <scope>NUCLEOTIDE SEQUENCE [LARGE SCALE GENOMIC DNA]</scope>
    <source>
        <strain evidence="1">GP69</strain>
    </source>
</reference>
<gene>
    <name evidence="1" type="ORF">AMURIS_05386</name>
</gene>
<evidence type="ECO:0000313" key="1">
    <source>
        <dbReference type="EMBL" id="SOY32621.1"/>
    </source>
</evidence>
<dbReference type="Proteomes" id="UP000236311">
    <property type="component" value="Unassembled WGS sequence"/>
</dbReference>
<accession>A0A2K4ZQ50</accession>
<evidence type="ECO:0008006" key="3">
    <source>
        <dbReference type="Google" id="ProtNLM"/>
    </source>
</evidence>
<keyword evidence="2" id="KW-1185">Reference proteome</keyword>
<dbReference type="OrthoDB" id="1985127at2"/>
<protein>
    <recommendedName>
        <fullName evidence="3">HNH endonuclease</fullName>
    </recommendedName>
</protein>
<sequence>MEENIYVLDMPDFKPVYEQNLEYGYHGKRGGRLKQLLLDTSDYHCMYCFASLKGDRTDLGEIEHSVEKTLSHYLVECVPNMAVTCENCNQSLKRTGEKQRKDNMAPYIEEFEKNLNCQGTKCKAFCKAYAGLRKQYCKLNKLVLQPFSEKSDVSGMEYRLQYDIMNAEFVPSKRYSYNDKDMEILEYHIGQFRLNDVNYKTRALMEFVEDTIEADGKYNKQKSRYSNYIVDLFIDKIKNYPPEKVLRICEKIYINYQLQHITKS</sequence>
<dbReference type="RefSeq" id="WP_103242544.1">
    <property type="nucleotide sequence ID" value="NZ_JANJZD010000065.1"/>
</dbReference>
<name>A0A2K4ZQ50_9FIRM</name>
<evidence type="ECO:0000313" key="2">
    <source>
        <dbReference type="Proteomes" id="UP000236311"/>
    </source>
</evidence>
<dbReference type="EMBL" id="OFSM01000059">
    <property type="protein sequence ID" value="SOY32621.1"/>
    <property type="molecule type" value="Genomic_DNA"/>
</dbReference>